<accession>A0ABQ5SZJ0</accession>
<dbReference type="Pfam" id="PF00724">
    <property type="entry name" value="Oxidored_FMN"/>
    <property type="match status" value="1"/>
</dbReference>
<proteinExistence type="predicted"/>
<dbReference type="InterPro" id="IPR001155">
    <property type="entry name" value="OxRdtase_FMN_N"/>
</dbReference>
<dbReference type="CDD" id="cd02803">
    <property type="entry name" value="OYE_like_FMN_family"/>
    <property type="match status" value="1"/>
</dbReference>
<evidence type="ECO:0000259" key="1">
    <source>
        <dbReference type="Pfam" id="PF00724"/>
    </source>
</evidence>
<evidence type="ECO:0000313" key="3">
    <source>
        <dbReference type="Proteomes" id="UP001142292"/>
    </source>
</evidence>
<dbReference type="InterPro" id="IPR045247">
    <property type="entry name" value="Oye-like"/>
</dbReference>
<feature type="domain" description="NADH:flavin oxidoreductase/NADH oxidase N-terminal" evidence="1">
    <location>
        <begin position="16"/>
        <end position="346"/>
    </location>
</feature>
<dbReference type="SUPFAM" id="SSF51395">
    <property type="entry name" value="FMN-linked oxidoreductases"/>
    <property type="match status" value="1"/>
</dbReference>
<reference evidence="2" key="2">
    <citation type="submission" date="2023-01" db="EMBL/GenBank/DDBJ databases">
        <authorList>
            <person name="Sun Q."/>
            <person name="Evtushenko L."/>
        </authorList>
    </citation>
    <scope>NUCLEOTIDE SEQUENCE</scope>
    <source>
        <strain evidence="2">VKM Ac-1246</strain>
    </source>
</reference>
<protein>
    <submittedName>
        <fullName evidence="2">NADH:flavin oxidoreductase</fullName>
    </submittedName>
</protein>
<name>A0ABQ5SZJ0_9ACTN</name>
<dbReference type="RefSeq" id="WP_189116555.1">
    <property type="nucleotide sequence ID" value="NZ_BMRK01000001.1"/>
</dbReference>
<sequence>MTDTPDLHPALQSGSLGSIDLGNRLTVAPMTRLSATPAGVPTELMADYYAEFASGGFGLVITEGIYPDAAYSQGYLNQPGLVTQEHVAGWRVVTDRVHAAGARIVAQLMHAGALSQGNPHRTETLAPSAVQPLGTMMRAYGGSGSWPLPREATSDDIAEVVEGFAAAARNAAEAGFDGIEVHAANGYLLDQFVTEYTNLRTDGYGSSTANRIRLTAEVVERLVAEAPEGFLVGVRISQTKVNDVVYRWSGGAEDVVVIAEALAKAGADYIHVASEGRSWFETARLEDGSTVTGLAREVSGLPVIANGGMHDRDQAERVLHDGHADFLSIGHVALANPDLPNRLAAGDELADFDPAMLRPSVTIESSNRWRRAG</sequence>
<organism evidence="2 3">
    <name type="scientific">Nocardioides luteus</name>
    <dbReference type="NCBI Taxonomy" id="1844"/>
    <lineage>
        <taxon>Bacteria</taxon>
        <taxon>Bacillati</taxon>
        <taxon>Actinomycetota</taxon>
        <taxon>Actinomycetes</taxon>
        <taxon>Propionibacteriales</taxon>
        <taxon>Nocardioidaceae</taxon>
        <taxon>Nocardioides</taxon>
    </lineage>
</organism>
<gene>
    <name evidence="2" type="ORF">GCM10017579_34350</name>
</gene>
<keyword evidence="3" id="KW-1185">Reference proteome</keyword>
<dbReference type="EMBL" id="BSEL01000007">
    <property type="protein sequence ID" value="GLJ69399.1"/>
    <property type="molecule type" value="Genomic_DNA"/>
</dbReference>
<dbReference type="PANTHER" id="PTHR22893">
    <property type="entry name" value="NADH OXIDOREDUCTASE-RELATED"/>
    <property type="match status" value="1"/>
</dbReference>
<evidence type="ECO:0000313" key="2">
    <source>
        <dbReference type="EMBL" id="GLJ69399.1"/>
    </source>
</evidence>
<dbReference type="Gene3D" id="3.20.20.70">
    <property type="entry name" value="Aldolase class I"/>
    <property type="match status" value="1"/>
</dbReference>
<dbReference type="Proteomes" id="UP001142292">
    <property type="component" value="Unassembled WGS sequence"/>
</dbReference>
<reference evidence="2" key="1">
    <citation type="journal article" date="2014" name="Int. J. Syst. Evol. Microbiol.">
        <title>Complete genome of a new Firmicutes species belonging to the dominant human colonic microbiota ('Ruminococcus bicirculans') reveals two chromosomes and a selective capacity to utilize plant glucans.</title>
        <authorList>
            <consortium name="NISC Comparative Sequencing Program"/>
            <person name="Wegmann U."/>
            <person name="Louis P."/>
            <person name="Goesmann A."/>
            <person name="Henrissat B."/>
            <person name="Duncan S.H."/>
            <person name="Flint H.J."/>
        </authorList>
    </citation>
    <scope>NUCLEOTIDE SEQUENCE</scope>
    <source>
        <strain evidence="2">VKM Ac-1246</strain>
    </source>
</reference>
<dbReference type="PANTHER" id="PTHR22893:SF91">
    <property type="entry name" value="NADPH DEHYDROGENASE 2-RELATED"/>
    <property type="match status" value="1"/>
</dbReference>
<dbReference type="InterPro" id="IPR013785">
    <property type="entry name" value="Aldolase_TIM"/>
</dbReference>
<comment type="caution">
    <text evidence="2">The sequence shown here is derived from an EMBL/GenBank/DDBJ whole genome shotgun (WGS) entry which is preliminary data.</text>
</comment>